<sequence>MTSRQLPRRSVLLGSLGVLAAGSVASCGGSGPGPAGTRLIGPHSEEVRAAERLRRARGQRVVAHRITAQPTTVDLGGRTVETWAYGDSVPGPVLRTTAGDLLRVELTNSLPDETSIHWHGLALSNDMDGVPGITQDPIRAGDGFTYELTTPDPGTYFFHPHSGVQLDRGLYGVLVVDDRAEPGGYDQEWVVVLDDWVDGTGRTPDDVLVGLVSMSGMGHGGAMGEGMFSSLLGGAGDVDYPQYLVNGRTPAAPATLSGKPGERARIRIINAGSDTAFRLALGGHRLTVTHSDGFPVRPVTTDALLIGMGERYDVTVDLADGVFPLVAAAEGKAGVGMALVRTAAGAAPEPEVRIRELGRQVLLGTDLAASSGVGLVRRSVDRQFDVVLGGTIMPYRWTINGASFPDTRALDVASGERVRLRIRNQSMMFHPVHLHGHTFGLVEGGARKDTVIVKPMQSLEVDLDSDNPGQWALHCHNIYHAETGMMTVLSYRS</sequence>
<keyword evidence="3" id="KW-0186">Copper</keyword>
<feature type="chain" id="PRO_5046439271" evidence="4">
    <location>
        <begin position="21"/>
        <end position="493"/>
    </location>
</feature>
<organism evidence="8 9">
    <name type="scientific">Nocardioides vastitatis</name>
    <dbReference type="NCBI Taxonomy" id="2568655"/>
    <lineage>
        <taxon>Bacteria</taxon>
        <taxon>Bacillati</taxon>
        <taxon>Actinomycetota</taxon>
        <taxon>Actinomycetes</taxon>
        <taxon>Propionibacteriales</taxon>
        <taxon>Nocardioidaceae</taxon>
        <taxon>Nocardioides</taxon>
    </lineage>
</organism>
<dbReference type="Proteomes" id="UP001596072">
    <property type="component" value="Unassembled WGS sequence"/>
</dbReference>
<dbReference type="InterPro" id="IPR011707">
    <property type="entry name" value="Cu-oxidase-like_N"/>
</dbReference>
<evidence type="ECO:0000259" key="5">
    <source>
        <dbReference type="Pfam" id="PF00394"/>
    </source>
</evidence>
<dbReference type="Gene3D" id="2.60.40.420">
    <property type="entry name" value="Cupredoxins - blue copper proteins"/>
    <property type="match status" value="3"/>
</dbReference>
<dbReference type="SUPFAM" id="SSF49503">
    <property type="entry name" value="Cupredoxins"/>
    <property type="match status" value="3"/>
</dbReference>
<dbReference type="InterPro" id="IPR001117">
    <property type="entry name" value="Cu-oxidase_2nd"/>
</dbReference>
<dbReference type="PROSITE" id="PS51318">
    <property type="entry name" value="TAT"/>
    <property type="match status" value="1"/>
</dbReference>
<dbReference type="PROSITE" id="PS00079">
    <property type="entry name" value="MULTICOPPER_OXIDASE1"/>
    <property type="match status" value="1"/>
</dbReference>
<comment type="caution">
    <text evidence="8">The sequence shown here is derived from an EMBL/GenBank/DDBJ whole genome shotgun (WGS) entry which is preliminary data.</text>
</comment>
<feature type="domain" description="Plastocyanin-like" evidence="6">
    <location>
        <begin position="390"/>
        <end position="490"/>
    </location>
</feature>
<keyword evidence="2" id="KW-0560">Oxidoreductase</keyword>
<dbReference type="InterPro" id="IPR011706">
    <property type="entry name" value="Cu-oxidase_C"/>
</dbReference>
<dbReference type="InterPro" id="IPR008972">
    <property type="entry name" value="Cupredoxin"/>
</dbReference>
<accession>A0ABW0ZNJ7</accession>
<dbReference type="EMBL" id="JBHSNS010000011">
    <property type="protein sequence ID" value="MFC5730839.1"/>
    <property type="molecule type" value="Genomic_DNA"/>
</dbReference>
<dbReference type="CDD" id="cd13861">
    <property type="entry name" value="CuRO_1_CumA_like"/>
    <property type="match status" value="1"/>
</dbReference>
<gene>
    <name evidence="8" type="ORF">ACFPQB_18100</name>
</gene>
<dbReference type="PANTHER" id="PTHR11709">
    <property type="entry name" value="MULTI-COPPER OXIDASE"/>
    <property type="match status" value="1"/>
</dbReference>
<protein>
    <submittedName>
        <fullName evidence="8">Multicopper oxidase family protein</fullName>
    </submittedName>
</protein>
<dbReference type="InterPro" id="IPR006311">
    <property type="entry name" value="TAT_signal"/>
</dbReference>
<dbReference type="InterPro" id="IPR045087">
    <property type="entry name" value="Cu-oxidase_fam"/>
</dbReference>
<feature type="domain" description="Plastocyanin-like" evidence="5">
    <location>
        <begin position="242"/>
        <end position="328"/>
    </location>
</feature>
<feature type="signal peptide" evidence="4">
    <location>
        <begin position="1"/>
        <end position="20"/>
    </location>
</feature>
<dbReference type="PROSITE" id="PS00080">
    <property type="entry name" value="MULTICOPPER_OXIDASE2"/>
    <property type="match status" value="1"/>
</dbReference>
<dbReference type="CDD" id="cd13896">
    <property type="entry name" value="CuRO_3_CopA"/>
    <property type="match status" value="1"/>
</dbReference>
<dbReference type="Pfam" id="PF00394">
    <property type="entry name" value="Cu-oxidase"/>
    <property type="match status" value="1"/>
</dbReference>
<evidence type="ECO:0000313" key="9">
    <source>
        <dbReference type="Proteomes" id="UP001596072"/>
    </source>
</evidence>
<dbReference type="InterPro" id="IPR033138">
    <property type="entry name" value="Cu_oxidase_CS"/>
</dbReference>
<evidence type="ECO:0000313" key="8">
    <source>
        <dbReference type="EMBL" id="MFC5730839.1"/>
    </source>
</evidence>
<evidence type="ECO:0000259" key="7">
    <source>
        <dbReference type="Pfam" id="PF07732"/>
    </source>
</evidence>
<keyword evidence="1" id="KW-0479">Metal-binding</keyword>
<dbReference type="Pfam" id="PF07731">
    <property type="entry name" value="Cu-oxidase_2"/>
    <property type="match status" value="1"/>
</dbReference>
<evidence type="ECO:0000256" key="4">
    <source>
        <dbReference type="SAM" id="SignalP"/>
    </source>
</evidence>
<reference evidence="9" key="1">
    <citation type="journal article" date="2019" name="Int. J. Syst. Evol. Microbiol.">
        <title>The Global Catalogue of Microorganisms (GCM) 10K type strain sequencing project: providing services to taxonomists for standard genome sequencing and annotation.</title>
        <authorList>
            <consortium name="The Broad Institute Genomics Platform"/>
            <consortium name="The Broad Institute Genome Sequencing Center for Infectious Disease"/>
            <person name="Wu L."/>
            <person name="Ma J."/>
        </authorList>
    </citation>
    <scope>NUCLEOTIDE SEQUENCE [LARGE SCALE GENOMIC DNA]</scope>
    <source>
        <strain evidence="9">YIM 94188</strain>
    </source>
</reference>
<dbReference type="InterPro" id="IPR034279">
    <property type="entry name" value="CuRO_3_CopA"/>
</dbReference>
<proteinExistence type="predicted"/>
<name>A0ABW0ZNJ7_9ACTN</name>
<dbReference type="RefSeq" id="WP_136432127.1">
    <property type="nucleotide sequence ID" value="NZ_JBHSNS010000011.1"/>
</dbReference>
<evidence type="ECO:0000256" key="1">
    <source>
        <dbReference type="ARBA" id="ARBA00022723"/>
    </source>
</evidence>
<keyword evidence="4" id="KW-0732">Signal</keyword>
<keyword evidence="9" id="KW-1185">Reference proteome</keyword>
<dbReference type="InterPro" id="IPR002355">
    <property type="entry name" value="Cu_oxidase_Cu_BS"/>
</dbReference>
<feature type="domain" description="Plastocyanin-like" evidence="7">
    <location>
        <begin position="71"/>
        <end position="180"/>
    </location>
</feature>
<dbReference type="PROSITE" id="PS51257">
    <property type="entry name" value="PROKAR_LIPOPROTEIN"/>
    <property type="match status" value="1"/>
</dbReference>
<evidence type="ECO:0000256" key="3">
    <source>
        <dbReference type="ARBA" id="ARBA00023008"/>
    </source>
</evidence>
<dbReference type="PANTHER" id="PTHR11709:SF394">
    <property type="entry name" value="FI03373P-RELATED"/>
    <property type="match status" value="1"/>
</dbReference>
<evidence type="ECO:0000259" key="6">
    <source>
        <dbReference type="Pfam" id="PF07731"/>
    </source>
</evidence>
<evidence type="ECO:0000256" key="2">
    <source>
        <dbReference type="ARBA" id="ARBA00023002"/>
    </source>
</evidence>
<dbReference type="CDD" id="cd13870">
    <property type="entry name" value="CuRO_2_CopA_like_1"/>
    <property type="match status" value="1"/>
</dbReference>
<dbReference type="Pfam" id="PF07732">
    <property type="entry name" value="Cu-oxidase_3"/>
    <property type="match status" value="1"/>
</dbReference>